<proteinExistence type="predicted"/>
<dbReference type="EMBL" id="LR796630">
    <property type="protein sequence ID" value="CAB4156093.1"/>
    <property type="molecule type" value="Genomic_DNA"/>
</dbReference>
<organism evidence="2">
    <name type="scientific">uncultured Caudovirales phage</name>
    <dbReference type="NCBI Taxonomy" id="2100421"/>
    <lineage>
        <taxon>Viruses</taxon>
        <taxon>Duplodnaviria</taxon>
        <taxon>Heunggongvirae</taxon>
        <taxon>Uroviricota</taxon>
        <taxon>Caudoviricetes</taxon>
        <taxon>Peduoviridae</taxon>
        <taxon>Maltschvirus</taxon>
        <taxon>Maltschvirus maltsch</taxon>
    </lineage>
</organism>
<name>A0A6J5NB49_9CAUD</name>
<evidence type="ECO:0000256" key="1">
    <source>
        <dbReference type="SAM" id="MobiDB-lite"/>
    </source>
</evidence>
<feature type="region of interest" description="Disordered" evidence="1">
    <location>
        <begin position="17"/>
        <end position="39"/>
    </location>
</feature>
<accession>A0A6J5NB49</accession>
<reference evidence="2" key="1">
    <citation type="submission" date="2020-04" db="EMBL/GenBank/DDBJ databases">
        <authorList>
            <person name="Chiriac C."/>
            <person name="Salcher M."/>
            <person name="Ghai R."/>
            <person name="Kavagutti S V."/>
        </authorList>
    </citation>
    <scope>NUCLEOTIDE SEQUENCE</scope>
</reference>
<protein>
    <submittedName>
        <fullName evidence="2">Uncharacterized protein</fullName>
    </submittedName>
</protein>
<gene>
    <name evidence="2" type="ORF">UFOVP674_47</name>
</gene>
<evidence type="ECO:0000313" key="2">
    <source>
        <dbReference type="EMBL" id="CAB4156093.1"/>
    </source>
</evidence>
<sequence>MQSRHATLNAMIIKQLSPSLLAESQQRGKAESQEGGEGV</sequence>